<feature type="signal peptide" evidence="1">
    <location>
        <begin position="1"/>
        <end position="23"/>
    </location>
</feature>
<keyword evidence="1" id="KW-0732">Signal</keyword>
<dbReference type="RefSeq" id="XP_056046855.1">
    <property type="nucleotide sequence ID" value="XM_056184831.1"/>
</dbReference>
<dbReference type="EMBL" id="JARPMG010000001">
    <property type="protein sequence ID" value="KAJ8103405.1"/>
    <property type="molecule type" value="Genomic_DNA"/>
</dbReference>
<sequence>MVQFGVNIGLLLLLNTPTPEPLALPPLAIYPTREALFEVIQSWSKPRGYAFTVSRSKKLPRGRQKV</sequence>
<protein>
    <recommendedName>
        <fullName evidence="4">Secreted protein</fullName>
    </recommendedName>
</protein>
<keyword evidence="3" id="KW-1185">Reference proteome</keyword>
<evidence type="ECO:0000313" key="3">
    <source>
        <dbReference type="Proteomes" id="UP001217417"/>
    </source>
</evidence>
<organism evidence="2 3">
    <name type="scientific">Lipomyces tetrasporus</name>
    <dbReference type="NCBI Taxonomy" id="54092"/>
    <lineage>
        <taxon>Eukaryota</taxon>
        <taxon>Fungi</taxon>
        <taxon>Dikarya</taxon>
        <taxon>Ascomycota</taxon>
        <taxon>Saccharomycotina</taxon>
        <taxon>Lipomycetes</taxon>
        <taxon>Lipomycetales</taxon>
        <taxon>Lipomycetaceae</taxon>
        <taxon>Lipomyces</taxon>
    </lineage>
</organism>
<evidence type="ECO:0000256" key="1">
    <source>
        <dbReference type="SAM" id="SignalP"/>
    </source>
</evidence>
<accession>A0AAD7VWE9</accession>
<proteinExistence type="predicted"/>
<dbReference type="GeneID" id="80879997"/>
<evidence type="ECO:0000313" key="2">
    <source>
        <dbReference type="EMBL" id="KAJ8103405.1"/>
    </source>
</evidence>
<dbReference type="AlphaFoldDB" id="A0AAD7VWE9"/>
<reference evidence="2" key="1">
    <citation type="submission" date="2023-03" db="EMBL/GenBank/DDBJ databases">
        <title>Near-Complete genome sequence of Lipomyces tetrasporous NRRL Y-64009, an oleaginous yeast capable of growing on lignocellulosic hydrolysates.</title>
        <authorList>
            <consortium name="Lawrence Berkeley National Laboratory"/>
            <person name="Jagtap S.S."/>
            <person name="Liu J.-J."/>
            <person name="Walukiewicz H.E."/>
            <person name="Pangilinan J."/>
            <person name="Lipzen A."/>
            <person name="Ahrendt S."/>
            <person name="Koriabine M."/>
            <person name="Cobaugh K."/>
            <person name="Salamov A."/>
            <person name="Yoshinaga Y."/>
            <person name="Ng V."/>
            <person name="Daum C."/>
            <person name="Grigoriev I.V."/>
            <person name="Slininger P.J."/>
            <person name="Dien B.S."/>
            <person name="Jin Y.-S."/>
            <person name="Rao C.V."/>
        </authorList>
    </citation>
    <scope>NUCLEOTIDE SEQUENCE</scope>
    <source>
        <strain evidence="2">NRRL Y-64009</strain>
    </source>
</reference>
<dbReference type="Proteomes" id="UP001217417">
    <property type="component" value="Unassembled WGS sequence"/>
</dbReference>
<gene>
    <name evidence="2" type="ORF">POJ06DRAFT_191155</name>
</gene>
<comment type="caution">
    <text evidence="2">The sequence shown here is derived from an EMBL/GenBank/DDBJ whole genome shotgun (WGS) entry which is preliminary data.</text>
</comment>
<name>A0AAD7VWE9_9ASCO</name>
<evidence type="ECO:0008006" key="4">
    <source>
        <dbReference type="Google" id="ProtNLM"/>
    </source>
</evidence>
<feature type="chain" id="PRO_5042131722" description="Secreted protein" evidence="1">
    <location>
        <begin position="24"/>
        <end position="66"/>
    </location>
</feature>